<keyword evidence="4 7" id="KW-0560">Oxidoreductase</keyword>
<evidence type="ECO:0000256" key="2">
    <source>
        <dbReference type="ARBA" id="ARBA00022617"/>
    </source>
</evidence>
<dbReference type="Pfam" id="PF00067">
    <property type="entry name" value="p450"/>
    <property type="match status" value="1"/>
</dbReference>
<evidence type="ECO:0000313" key="9">
    <source>
        <dbReference type="EMBL" id="MBB5895111.1"/>
    </source>
</evidence>
<dbReference type="FunFam" id="1.10.630.10:FF:000018">
    <property type="entry name" value="Cytochrome P450 monooxygenase"/>
    <property type="match status" value="1"/>
</dbReference>
<dbReference type="GO" id="GO:0020037">
    <property type="term" value="F:heme binding"/>
    <property type="evidence" value="ECO:0007669"/>
    <property type="project" value="InterPro"/>
</dbReference>
<dbReference type="InterPro" id="IPR001128">
    <property type="entry name" value="Cyt_P450"/>
</dbReference>
<keyword evidence="6 7" id="KW-0503">Monooxygenase</keyword>
<dbReference type="PROSITE" id="PS00086">
    <property type="entry name" value="CYTOCHROME_P450"/>
    <property type="match status" value="1"/>
</dbReference>
<dbReference type="AlphaFoldDB" id="A0A7W9KM64"/>
<sequence length="411" mass="45288">MTAEVTTAPSAVEAPPAFPLSRSKCPLSPPPEYARLREEQSVSKVTLRVSGKQVWIVTRHDQVRQVLGSPDMSSNWKLPGYPLQVPLPPEVLETLELPLVAMDPPDHTVRRRALIPELTAKRMQALRPRIQEVTDQHITAMLAKGGPVDLIQELAVPVPSLVFCELIGVSGENVGFFRRYAEQMVNRDITPEEMGAAQYEMEMHLQGLVAAKTENPGDDVLSRVIAKNNETGELEHNDLVALARMLLFGGFDTTANIIGLGTVALLQNPEQLAQVKADPSLMPKAIEELFRYLSISDSATARVATKDIEIDGVLIRAGEGIIALNGSANRDDRFFDNPDALDIHREAKGHLAFGHGNHQCPGANLVRVELDVVFTTLFSRIPTLRLAAPVEELEFKHDQLIYGLYSLPVTW</sequence>
<evidence type="ECO:0000256" key="7">
    <source>
        <dbReference type="RuleBase" id="RU000461"/>
    </source>
</evidence>
<comment type="similarity">
    <text evidence="1 7">Belongs to the cytochrome P450 family.</text>
</comment>
<evidence type="ECO:0000256" key="1">
    <source>
        <dbReference type="ARBA" id="ARBA00010617"/>
    </source>
</evidence>
<comment type="caution">
    <text evidence="9">The sequence shown here is derived from an EMBL/GenBank/DDBJ whole genome shotgun (WGS) entry which is preliminary data.</text>
</comment>
<evidence type="ECO:0000313" key="10">
    <source>
        <dbReference type="Proteomes" id="UP000585638"/>
    </source>
</evidence>
<dbReference type="RefSeq" id="WP_184866944.1">
    <property type="nucleotide sequence ID" value="NZ_BAAAWY010000062.1"/>
</dbReference>
<dbReference type="CDD" id="cd11030">
    <property type="entry name" value="CYP105-like"/>
    <property type="match status" value="1"/>
</dbReference>
<evidence type="ECO:0000256" key="4">
    <source>
        <dbReference type="ARBA" id="ARBA00023002"/>
    </source>
</evidence>
<feature type="region of interest" description="Disordered" evidence="8">
    <location>
        <begin position="1"/>
        <end position="25"/>
    </location>
</feature>
<keyword evidence="5 7" id="KW-0408">Iron</keyword>
<dbReference type="InterPro" id="IPR017972">
    <property type="entry name" value="Cyt_P450_CS"/>
</dbReference>
<evidence type="ECO:0000256" key="3">
    <source>
        <dbReference type="ARBA" id="ARBA00022723"/>
    </source>
</evidence>
<dbReference type="Gene3D" id="1.10.630.10">
    <property type="entry name" value="Cytochrome P450"/>
    <property type="match status" value="1"/>
</dbReference>
<reference evidence="9 10" key="1">
    <citation type="submission" date="2020-08" db="EMBL/GenBank/DDBJ databases">
        <title>Sequencing the genomes of 1000 actinobacteria strains.</title>
        <authorList>
            <person name="Klenk H.-P."/>
        </authorList>
    </citation>
    <scope>NUCLEOTIDE SEQUENCE [LARGE SCALE GENOMIC DNA]</scope>
    <source>
        <strain evidence="9 10">DSM 43851</strain>
    </source>
</reference>
<name>A0A7W9KM64_9PSEU</name>
<dbReference type="GO" id="GO:0016705">
    <property type="term" value="F:oxidoreductase activity, acting on paired donors, with incorporation or reduction of molecular oxygen"/>
    <property type="evidence" value="ECO:0007669"/>
    <property type="project" value="InterPro"/>
</dbReference>
<proteinExistence type="inferred from homology"/>
<dbReference type="Proteomes" id="UP000585638">
    <property type="component" value="Unassembled WGS sequence"/>
</dbReference>
<dbReference type="InterPro" id="IPR002397">
    <property type="entry name" value="Cyt_P450_B"/>
</dbReference>
<gene>
    <name evidence="9" type="ORF">BJ998_006307</name>
</gene>
<keyword evidence="10" id="KW-1185">Reference proteome</keyword>
<dbReference type="GO" id="GO:0004497">
    <property type="term" value="F:monooxygenase activity"/>
    <property type="evidence" value="ECO:0007669"/>
    <property type="project" value="UniProtKB-KW"/>
</dbReference>
<keyword evidence="3 7" id="KW-0479">Metal-binding</keyword>
<organism evidence="9 10">
    <name type="scientific">Kutzneria kofuensis</name>
    <dbReference type="NCBI Taxonomy" id="103725"/>
    <lineage>
        <taxon>Bacteria</taxon>
        <taxon>Bacillati</taxon>
        <taxon>Actinomycetota</taxon>
        <taxon>Actinomycetes</taxon>
        <taxon>Pseudonocardiales</taxon>
        <taxon>Pseudonocardiaceae</taxon>
        <taxon>Kutzneria</taxon>
    </lineage>
</organism>
<dbReference type="PRINTS" id="PR00359">
    <property type="entry name" value="BP450"/>
</dbReference>
<evidence type="ECO:0000256" key="8">
    <source>
        <dbReference type="SAM" id="MobiDB-lite"/>
    </source>
</evidence>
<dbReference type="PANTHER" id="PTHR46696:SF1">
    <property type="entry name" value="CYTOCHROME P450 YJIB-RELATED"/>
    <property type="match status" value="1"/>
</dbReference>
<evidence type="ECO:0000256" key="5">
    <source>
        <dbReference type="ARBA" id="ARBA00023004"/>
    </source>
</evidence>
<dbReference type="PANTHER" id="PTHR46696">
    <property type="entry name" value="P450, PUTATIVE (EUROFUNG)-RELATED"/>
    <property type="match status" value="1"/>
</dbReference>
<keyword evidence="2 7" id="KW-0349">Heme</keyword>
<dbReference type="SUPFAM" id="SSF48264">
    <property type="entry name" value="Cytochrome P450"/>
    <property type="match status" value="1"/>
</dbReference>
<dbReference type="InterPro" id="IPR036396">
    <property type="entry name" value="Cyt_P450_sf"/>
</dbReference>
<dbReference type="EMBL" id="JACHIR010000001">
    <property type="protein sequence ID" value="MBB5895111.1"/>
    <property type="molecule type" value="Genomic_DNA"/>
</dbReference>
<dbReference type="GO" id="GO:0005506">
    <property type="term" value="F:iron ion binding"/>
    <property type="evidence" value="ECO:0007669"/>
    <property type="project" value="InterPro"/>
</dbReference>
<protein>
    <submittedName>
        <fullName evidence="9">Cytochrome P450</fullName>
    </submittedName>
</protein>
<evidence type="ECO:0000256" key="6">
    <source>
        <dbReference type="ARBA" id="ARBA00023033"/>
    </source>
</evidence>
<accession>A0A7W9KM64</accession>